<feature type="compositionally biased region" description="Basic and acidic residues" evidence="8">
    <location>
        <begin position="422"/>
        <end position="433"/>
    </location>
</feature>
<keyword evidence="7 9" id="KW-0472">Membrane</keyword>
<feature type="transmembrane region" description="Helical" evidence="9">
    <location>
        <begin position="361"/>
        <end position="392"/>
    </location>
</feature>
<dbReference type="Pfam" id="PF01594">
    <property type="entry name" value="AI-2E_transport"/>
    <property type="match status" value="1"/>
</dbReference>
<accession>A0ABV5LVB8</accession>
<reference evidence="10 11" key="1">
    <citation type="submission" date="2024-09" db="EMBL/GenBank/DDBJ databases">
        <authorList>
            <person name="Sun Q."/>
            <person name="Mori K."/>
        </authorList>
    </citation>
    <scope>NUCLEOTIDE SEQUENCE [LARGE SCALE GENOMIC DNA]</scope>
    <source>
        <strain evidence="10 11">TISTR 1856</strain>
    </source>
</reference>
<protein>
    <submittedName>
        <fullName evidence="10">AI-2E family transporter</fullName>
    </submittedName>
</protein>
<feature type="transmembrane region" description="Helical" evidence="9">
    <location>
        <begin position="205"/>
        <end position="227"/>
    </location>
</feature>
<evidence type="ECO:0000256" key="3">
    <source>
        <dbReference type="ARBA" id="ARBA00022448"/>
    </source>
</evidence>
<evidence type="ECO:0000313" key="11">
    <source>
        <dbReference type="Proteomes" id="UP001589748"/>
    </source>
</evidence>
<feature type="transmembrane region" description="Helical" evidence="9">
    <location>
        <begin position="291"/>
        <end position="310"/>
    </location>
</feature>
<keyword evidence="3" id="KW-0813">Transport</keyword>
<evidence type="ECO:0000256" key="2">
    <source>
        <dbReference type="ARBA" id="ARBA00009773"/>
    </source>
</evidence>
<dbReference type="Proteomes" id="UP001589748">
    <property type="component" value="Unassembled WGS sequence"/>
</dbReference>
<comment type="subcellular location">
    <subcellularLocation>
        <location evidence="1">Cell membrane</location>
        <topology evidence="1">Multi-pass membrane protein</topology>
    </subcellularLocation>
</comment>
<keyword evidence="4" id="KW-1003">Cell membrane</keyword>
<feature type="transmembrane region" description="Helical" evidence="9">
    <location>
        <begin position="317"/>
        <end position="341"/>
    </location>
</feature>
<organism evidence="10 11">
    <name type="scientific">Kineococcus gynurae</name>
    <dbReference type="NCBI Taxonomy" id="452979"/>
    <lineage>
        <taxon>Bacteria</taxon>
        <taxon>Bacillati</taxon>
        <taxon>Actinomycetota</taxon>
        <taxon>Actinomycetes</taxon>
        <taxon>Kineosporiales</taxon>
        <taxon>Kineosporiaceae</taxon>
        <taxon>Kineococcus</taxon>
    </lineage>
</organism>
<dbReference type="RefSeq" id="WP_380137569.1">
    <property type="nucleotide sequence ID" value="NZ_JBHLUI010000008.1"/>
</dbReference>
<dbReference type="PANTHER" id="PTHR21716:SF53">
    <property type="entry name" value="PERMEASE PERM-RELATED"/>
    <property type="match status" value="1"/>
</dbReference>
<evidence type="ECO:0000256" key="5">
    <source>
        <dbReference type="ARBA" id="ARBA00022692"/>
    </source>
</evidence>
<feature type="transmembrane region" description="Helical" evidence="9">
    <location>
        <begin position="89"/>
        <end position="106"/>
    </location>
</feature>
<comment type="similarity">
    <text evidence="2">Belongs to the autoinducer-2 exporter (AI-2E) (TC 2.A.86) family.</text>
</comment>
<dbReference type="EMBL" id="JBHMDM010000007">
    <property type="protein sequence ID" value="MFB9377993.1"/>
    <property type="molecule type" value="Genomic_DNA"/>
</dbReference>
<keyword evidence="5 9" id="KW-0812">Transmembrane</keyword>
<feature type="region of interest" description="Disordered" evidence="8">
    <location>
        <begin position="1"/>
        <end position="51"/>
    </location>
</feature>
<name>A0ABV5LVB8_9ACTN</name>
<evidence type="ECO:0000256" key="4">
    <source>
        <dbReference type="ARBA" id="ARBA00022475"/>
    </source>
</evidence>
<feature type="compositionally biased region" description="Basic and acidic residues" evidence="8">
    <location>
        <begin position="20"/>
        <end position="40"/>
    </location>
</feature>
<dbReference type="PANTHER" id="PTHR21716">
    <property type="entry name" value="TRANSMEMBRANE PROTEIN"/>
    <property type="match status" value="1"/>
</dbReference>
<evidence type="ECO:0000313" key="10">
    <source>
        <dbReference type="EMBL" id="MFB9377993.1"/>
    </source>
</evidence>
<keyword evidence="11" id="KW-1185">Reference proteome</keyword>
<dbReference type="InterPro" id="IPR002549">
    <property type="entry name" value="AI-2E-like"/>
</dbReference>
<comment type="caution">
    <text evidence="10">The sequence shown here is derived from an EMBL/GenBank/DDBJ whole genome shotgun (WGS) entry which is preliminary data.</text>
</comment>
<proteinExistence type="inferred from homology"/>
<evidence type="ECO:0000256" key="7">
    <source>
        <dbReference type="ARBA" id="ARBA00023136"/>
    </source>
</evidence>
<keyword evidence="6 9" id="KW-1133">Transmembrane helix</keyword>
<evidence type="ECO:0000256" key="1">
    <source>
        <dbReference type="ARBA" id="ARBA00004651"/>
    </source>
</evidence>
<gene>
    <name evidence="10" type="ORF">ACFFVI_13555</name>
</gene>
<feature type="region of interest" description="Disordered" evidence="8">
    <location>
        <begin position="401"/>
        <end position="441"/>
    </location>
</feature>
<feature type="transmembrane region" description="Helical" evidence="9">
    <location>
        <begin position="65"/>
        <end position="83"/>
    </location>
</feature>
<evidence type="ECO:0000256" key="8">
    <source>
        <dbReference type="SAM" id="MobiDB-lite"/>
    </source>
</evidence>
<evidence type="ECO:0000256" key="9">
    <source>
        <dbReference type="SAM" id="Phobius"/>
    </source>
</evidence>
<feature type="transmembrane region" description="Helical" evidence="9">
    <location>
        <begin position="118"/>
        <end position="139"/>
    </location>
</feature>
<sequence>MSEPPPHEPPATTRPQGPQDDPRPREHARDDETRTDDHPETGGPATRGASARPAVARGLEFTARWALRLLIIGIALWALLRIIGGGWSIVLPLILAVLLSAVLWPLAKLLRRVLPRALAAILSVLALIGAVVGIFWVLIPSVADQGQDLVASASLGLEKIQAWVTGPPLNLGENQIGAYVDRGLQELQTNAQAIALSVAGGLGTIGASVGSGVITFLLVLVLTFFCLSDGDRLLPWSRRWLDPKTHLHVSALGGRVWKVLQGYILSQAAVALCDAVFIGIGLAILGVPFALPLAVIIFFSSFIPIVGAVASGTLAVLVALITLGWGQALIALGIVLLVQQLEGNVLQPILVGRTLSLHPAVVISAVTVGGTSFGIIGAFLAVPVVAIVTAILRYVRHVQHPDEPENPGAVDKDERKRRREQKRAEKEAHRRPEAQPAADPA</sequence>
<evidence type="ECO:0000256" key="6">
    <source>
        <dbReference type="ARBA" id="ARBA00022989"/>
    </source>
</evidence>
<feature type="transmembrane region" description="Helical" evidence="9">
    <location>
        <begin position="263"/>
        <end position="285"/>
    </location>
</feature>